<protein>
    <recommendedName>
        <fullName evidence="4">Secreted protein</fullName>
    </recommendedName>
</protein>
<evidence type="ECO:0008006" key="4">
    <source>
        <dbReference type="Google" id="ProtNLM"/>
    </source>
</evidence>
<dbReference type="Proteomes" id="UP001254759">
    <property type="component" value="Unassembled WGS sequence"/>
</dbReference>
<comment type="caution">
    <text evidence="2">The sequence shown here is derived from an EMBL/GenBank/DDBJ whole genome shotgun (WGS) entry which is preliminary data.</text>
</comment>
<evidence type="ECO:0000313" key="2">
    <source>
        <dbReference type="EMBL" id="MDR6840431.1"/>
    </source>
</evidence>
<feature type="signal peptide" evidence="1">
    <location>
        <begin position="1"/>
        <end position="20"/>
    </location>
</feature>
<evidence type="ECO:0000313" key="3">
    <source>
        <dbReference type="Proteomes" id="UP001254759"/>
    </source>
</evidence>
<gene>
    <name evidence="2" type="ORF">J2W94_000695</name>
</gene>
<feature type="chain" id="PRO_5047533115" description="Secreted protein" evidence="1">
    <location>
        <begin position="21"/>
        <end position="202"/>
    </location>
</feature>
<proteinExistence type="predicted"/>
<keyword evidence="3" id="KW-1185">Reference proteome</keyword>
<reference evidence="2 3" key="1">
    <citation type="submission" date="2023-07" db="EMBL/GenBank/DDBJ databases">
        <title>Sorghum-associated microbial communities from plants grown in Nebraska, USA.</title>
        <authorList>
            <person name="Schachtman D."/>
        </authorList>
    </citation>
    <scope>NUCLEOTIDE SEQUENCE [LARGE SCALE GENOMIC DNA]</scope>
    <source>
        <strain evidence="2 3">BE107</strain>
    </source>
</reference>
<accession>A0ABU1RNT7</accession>
<keyword evidence="1" id="KW-0732">Signal</keyword>
<evidence type="ECO:0000256" key="1">
    <source>
        <dbReference type="SAM" id="SignalP"/>
    </source>
</evidence>
<dbReference type="EMBL" id="JAVDTT010000001">
    <property type="protein sequence ID" value="MDR6840431.1"/>
    <property type="molecule type" value="Genomic_DNA"/>
</dbReference>
<sequence length="202" mass="21961">MRRSNIVVLLASLCVNFPIAAAEQEIRSVCSLKASTAVVITIKITSGRDACGGRQCFASIYEGTLIDHIPHGLKKGQVVEFTTSASIQIGETYKLFADHIKTNQRRITFLGSGYETTYEVPKSVRFYVPIDGAFLVSANSYYRTVWPGCDGSADECSYMQRFSGQDILKADVMSADLQHEDACNASGARGLKKVEAANSTSP</sequence>
<organism evidence="2 3">
    <name type="scientific">Pseudoxanthomonas sacheonensis</name>
    <dbReference type="NCBI Taxonomy" id="443615"/>
    <lineage>
        <taxon>Bacteria</taxon>
        <taxon>Pseudomonadati</taxon>
        <taxon>Pseudomonadota</taxon>
        <taxon>Gammaproteobacteria</taxon>
        <taxon>Lysobacterales</taxon>
        <taxon>Lysobacteraceae</taxon>
        <taxon>Pseudoxanthomonas</taxon>
    </lineage>
</organism>
<name>A0ABU1RNT7_9GAMM</name>